<reference evidence="1 2" key="1">
    <citation type="submission" date="2019-11" db="EMBL/GenBank/DDBJ databases">
        <authorList>
            <person name="Holert J."/>
        </authorList>
    </citation>
    <scope>NUCLEOTIDE SEQUENCE [LARGE SCALE GENOMIC DNA]</scope>
    <source>
        <strain evidence="1">SB11_3</strain>
    </source>
</reference>
<organism evidence="1 2">
    <name type="scientific">BD1-7 clade bacterium</name>
    <dbReference type="NCBI Taxonomy" id="2029982"/>
    <lineage>
        <taxon>Bacteria</taxon>
        <taxon>Pseudomonadati</taxon>
        <taxon>Pseudomonadota</taxon>
        <taxon>Gammaproteobacteria</taxon>
        <taxon>Cellvibrionales</taxon>
        <taxon>Spongiibacteraceae</taxon>
        <taxon>BD1-7 clade</taxon>
    </lineage>
</organism>
<dbReference type="Proteomes" id="UP000441399">
    <property type="component" value="Unassembled WGS sequence"/>
</dbReference>
<dbReference type="EMBL" id="CACSIO010000062">
    <property type="protein sequence ID" value="CAA0125725.1"/>
    <property type="molecule type" value="Genomic_DNA"/>
</dbReference>
<name>A0A5S9QZC5_9GAMM</name>
<sequence length="255" mass="29425">MNPRLYRPFFLLLFSTILLSVSISKCIAAQQTDVHKKTHTEIDNEVDKSVIKYSQLSKSSRSLPPITLSITHNWILITSPIVNNRYFIFFDRKKGSLTSFDTATKQYATIATAEKSAANKTYTHVVTAPLGKDQKLNDKYECEWKQVKTEADEYQACALKGYSTGINSDQRMTLEALSYLLDNRKVTNPIKASDWYYVTDTLIHQLRLMRVDNLKALPLIIQEKSKKNWLVLNRIEYQKTAFNTEQLLKDFKPVE</sequence>
<dbReference type="OrthoDB" id="9876326at2"/>
<gene>
    <name evidence="1" type="ORF">OPDIPICF_03572</name>
</gene>
<proteinExistence type="predicted"/>
<accession>A0A5S9QZC5</accession>
<evidence type="ECO:0000313" key="1">
    <source>
        <dbReference type="EMBL" id="CAA0125725.1"/>
    </source>
</evidence>
<keyword evidence="2" id="KW-1185">Reference proteome</keyword>
<dbReference type="AlphaFoldDB" id="A0A5S9QZC5"/>
<protein>
    <submittedName>
        <fullName evidence="1">Uncharacterized protein</fullName>
    </submittedName>
</protein>
<evidence type="ECO:0000313" key="2">
    <source>
        <dbReference type="Proteomes" id="UP000441399"/>
    </source>
</evidence>